<dbReference type="PANTHER" id="PTHR20982:SF3">
    <property type="entry name" value="MITOCHONDRIAL RIBOSOME RECYCLING FACTOR PSEUDO 1"/>
    <property type="match status" value="1"/>
</dbReference>
<dbReference type="CDD" id="cd00520">
    <property type="entry name" value="RRF"/>
    <property type="match status" value="1"/>
</dbReference>
<evidence type="ECO:0000256" key="3">
    <source>
        <dbReference type="ARBA" id="ARBA00022490"/>
    </source>
</evidence>
<dbReference type="AlphaFoldDB" id="A0A936F3I6"/>
<dbReference type="SUPFAM" id="SSF55194">
    <property type="entry name" value="Ribosome recycling factor, RRF"/>
    <property type="match status" value="1"/>
</dbReference>
<organism evidence="8 9">
    <name type="scientific">Candidatus Geothrix odensensis</name>
    <dbReference type="NCBI Taxonomy" id="2954440"/>
    <lineage>
        <taxon>Bacteria</taxon>
        <taxon>Pseudomonadati</taxon>
        <taxon>Acidobacteriota</taxon>
        <taxon>Holophagae</taxon>
        <taxon>Holophagales</taxon>
        <taxon>Holophagaceae</taxon>
        <taxon>Geothrix</taxon>
    </lineage>
</organism>
<evidence type="ECO:0000256" key="2">
    <source>
        <dbReference type="ARBA" id="ARBA00005912"/>
    </source>
</evidence>
<dbReference type="EMBL" id="JADKCH010000012">
    <property type="protein sequence ID" value="MBK8573136.1"/>
    <property type="molecule type" value="Genomic_DNA"/>
</dbReference>
<evidence type="ECO:0000256" key="6">
    <source>
        <dbReference type="HAMAP-Rule" id="MF_00040"/>
    </source>
</evidence>
<dbReference type="HAMAP" id="MF_00040">
    <property type="entry name" value="RRF"/>
    <property type="match status" value="1"/>
</dbReference>
<sequence length="191" mass="21421">MTAQTPDAILQETKRRMHASVEALKKEMATIRTGRANASLLDNVHVDYYGSMVPVNQMATVSVPEAGMLVIQPFDKSAIKAIETAILKSELGINPGNDGNVIRLPIPMLTEERRRELVKVLHRLGEEIKTGVRNIRRDANEDVKKLEKAKENHISEDVAKKTLDDIQKLTDAHIKEIDEAMKHKEAEILKV</sequence>
<dbReference type="FunFam" id="1.10.132.20:FF:000001">
    <property type="entry name" value="Ribosome-recycling factor"/>
    <property type="match status" value="1"/>
</dbReference>
<dbReference type="Gene3D" id="3.30.1360.40">
    <property type="match status" value="1"/>
</dbReference>
<dbReference type="Proteomes" id="UP000709959">
    <property type="component" value="Unassembled WGS sequence"/>
</dbReference>
<comment type="function">
    <text evidence="5 6">Responsible for the release of ribosomes from messenger RNA at the termination of protein biosynthesis. May increase the efficiency of translation by recycling ribosomes from one round of translation to another.</text>
</comment>
<evidence type="ECO:0000256" key="1">
    <source>
        <dbReference type="ARBA" id="ARBA00004496"/>
    </source>
</evidence>
<dbReference type="Gene3D" id="1.10.132.20">
    <property type="entry name" value="Ribosome-recycling factor"/>
    <property type="match status" value="1"/>
</dbReference>
<dbReference type="InterPro" id="IPR023584">
    <property type="entry name" value="Ribosome_recyc_fac_dom"/>
</dbReference>
<dbReference type="PANTHER" id="PTHR20982">
    <property type="entry name" value="RIBOSOME RECYCLING FACTOR"/>
    <property type="match status" value="1"/>
</dbReference>
<dbReference type="GO" id="GO:0006415">
    <property type="term" value="P:translational termination"/>
    <property type="evidence" value="ECO:0007669"/>
    <property type="project" value="UniProtKB-UniRule"/>
</dbReference>
<dbReference type="NCBIfam" id="TIGR00496">
    <property type="entry name" value="frr"/>
    <property type="match status" value="1"/>
</dbReference>
<dbReference type="GO" id="GO:0005737">
    <property type="term" value="C:cytoplasm"/>
    <property type="evidence" value="ECO:0007669"/>
    <property type="project" value="UniProtKB-SubCell"/>
</dbReference>
<evidence type="ECO:0000256" key="5">
    <source>
        <dbReference type="ARBA" id="ARBA00025050"/>
    </source>
</evidence>
<gene>
    <name evidence="6 8" type="primary">frr</name>
    <name evidence="8" type="ORF">IPN91_10925</name>
</gene>
<keyword evidence="4 6" id="KW-0648">Protein biosynthesis</keyword>
<dbReference type="GO" id="GO:0043023">
    <property type="term" value="F:ribosomal large subunit binding"/>
    <property type="evidence" value="ECO:0007669"/>
    <property type="project" value="TreeGrafter"/>
</dbReference>
<comment type="similarity">
    <text evidence="2 6">Belongs to the RRF family.</text>
</comment>
<comment type="caution">
    <text evidence="8">The sequence shown here is derived from an EMBL/GenBank/DDBJ whole genome shotgun (WGS) entry which is preliminary data.</text>
</comment>
<accession>A0A936F3I6</accession>
<feature type="domain" description="Ribosome recycling factor" evidence="7">
    <location>
        <begin position="24"/>
        <end position="189"/>
    </location>
</feature>
<name>A0A936F3I6_9BACT</name>
<dbReference type="InterPro" id="IPR036191">
    <property type="entry name" value="RRF_sf"/>
</dbReference>
<keyword evidence="3 6" id="KW-0963">Cytoplasm</keyword>
<reference evidence="8 9" key="1">
    <citation type="submission" date="2020-10" db="EMBL/GenBank/DDBJ databases">
        <title>Connecting structure to function with the recovery of over 1000 high-quality activated sludge metagenome-assembled genomes encoding full-length rRNA genes using long-read sequencing.</title>
        <authorList>
            <person name="Singleton C.M."/>
            <person name="Petriglieri F."/>
            <person name="Kristensen J.M."/>
            <person name="Kirkegaard R.H."/>
            <person name="Michaelsen T.Y."/>
            <person name="Andersen M.H."/>
            <person name="Karst S.M."/>
            <person name="Dueholm M.S."/>
            <person name="Nielsen P.H."/>
            <person name="Albertsen M."/>
        </authorList>
    </citation>
    <scope>NUCLEOTIDE SEQUENCE [LARGE SCALE GENOMIC DNA]</scope>
    <source>
        <strain evidence="8">OdNE_18-Q3-R46-58_MAXAC.008</strain>
    </source>
</reference>
<evidence type="ECO:0000313" key="8">
    <source>
        <dbReference type="EMBL" id="MBK8573136.1"/>
    </source>
</evidence>
<comment type="subcellular location">
    <subcellularLocation>
        <location evidence="1 6">Cytoplasm</location>
    </subcellularLocation>
</comment>
<protein>
    <recommendedName>
        <fullName evidence="6">Ribosome-recycling factor</fullName>
        <shortName evidence="6">RRF</shortName>
    </recommendedName>
    <alternativeName>
        <fullName evidence="6">Ribosome-releasing factor</fullName>
    </alternativeName>
</protein>
<dbReference type="InterPro" id="IPR002661">
    <property type="entry name" value="Ribosome_recyc_fac"/>
</dbReference>
<evidence type="ECO:0000259" key="7">
    <source>
        <dbReference type="Pfam" id="PF01765"/>
    </source>
</evidence>
<proteinExistence type="inferred from homology"/>
<evidence type="ECO:0000256" key="4">
    <source>
        <dbReference type="ARBA" id="ARBA00022917"/>
    </source>
</evidence>
<evidence type="ECO:0000313" key="9">
    <source>
        <dbReference type="Proteomes" id="UP000709959"/>
    </source>
</evidence>
<dbReference type="Pfam" id="PF01765">
    <property type="entry name" value="RRF"/>
    <property type="match status" value="1"/>
</dbReference>
<dbReference type="FunFam" id="3.30.1360.40:FF:000001">
    <property type="entry name" value="Ribosome-recycling factor"/>
    <property type="match status" value="1"/>
</dbReference>